<feature type="non-terminal residue" evidence="4">
    <location>
        <position position="1"/>
    </location>
</feature>
<dbReference type="EMBL" id="BTSY01000002">
    <property type="protein sequence ID" value="GMT16931.1"/>
    <property type="molecule type" value="Genomic_DNA"/>
</dbReference>
<proteinExistence type="predicted"/>
<organism evidence="4 5">
    <name type="scientific">Pristionchus fissidentatus</name>
    <dbReference type="NCBI Taxonomy" id="1538716"/>
    <lineage>
        <taxon>Eukaryota</taxon>
        <taxon>Metazoa</taxon>
        <taxon>Ecdysozoa</taxon>
        <taxon>Nematoda</taxon>
        <taxon>Chromadorea</taxon>
        <taxon>Rhabditida</taxon>
        <taxon>Rhabditina</taxon>
        <taxon>Diplogasteromorpha</taxon>
        <taxon>Diplogasteroidea</taxon>
        <taxon>Neodiplogasteridae</taxon>
        <taxon>Pristionchus</taxon>
    </lineage>
</organism>
<name>A0AAV5VC12_9BILA</name>
<dbReference type="PROSITE" id="PS50217">
    <property type="entry name" value="BZIP"/>
    <property type="match status" value="1"/>
</dbReference>
<keyword evidence="5" id="KW-1185">Reference proteome</keyword>
<feature type="region of interest" description="Disordered" evidence="2">
    <location>
        <begin position="26"/>
        <end position="46"/>
    </location>
</feature>
<dbReference type="InterPro" id="IPR047229">
    <property type="entry name" value="NFIL3-like"/>
</dbReference>
<dbReference type="SUPFAM" id="SSF57959">
    <property type="entry name" value="Leucine zipper domain"/>
    <property type="match status" value="1"/>
</dbReference>
<dbReference type="Pfam" id="PF07716">
    <property type="entry name" value="bZIP_2"/>
    <property type="match status" value="1"/>
</dbReference>
<dbReference type="AlphaFoldDB" id="A0AAV5VC12"/>
<feature type="region of interest" description="Disordered" evidence="2">
    <location>
        <begin position="216"/>
        <end position="362"/>
    </location>
</feature>
<dbReference type="PANTHER" id="PTHR15284:SF0">
    <property type="entry name" value="GH23983P"/>
    <property type="match status" value="1"/>
</dbReference>
<dbReference type="GO" id="GO:0005634">
    <property type="term" value="C:nucleus"/>
    <property type="evidence" value="ECO:0007669"/>
    <property type="project" value="TreeGrafter"/>
</dbReference>
<dbReference type="PANTHER" id="PTHR15284">
    <property type="entry name" value="NUCLEAR FACTOR INTERLEUKIN-3-REGULATED PROTEIN"/>
    <property type="match status" value="1"/>
</dbReference>
<evidence type="ECO:0000256" key="1">
    <source>
        <dbReference type="SAM" id="Coils"/>
    </source>
</evidence>
<evidence type="ECO:0000259" key="3">
    <source>
        <dbReference type="PROSITE" id="PS50217"/>
    </source>
</evidence>
<feature type="domain" description="BZIP" evidence="3">
    <location>
        <begin position="346"/>
        <end position="409"/>
    </location>
</feature>
<protein>
    <recommendedName>
        <fullName evidence="3">BZIP domain-containing protein</fullName>
    </recommendedName>
</protein>
<dbReference type="InterPro" id="IPR004827">
    <property type="entry name" value="bZIP"/>
</dbReference>
<feature type="compositionally biased region" description="Low complexity" evidence="2">
    <location>
        <begin position="310"/>
        <end position="332"/>
    </location>
</feature>
<evidence type="ECO:0000313" key="4">
    <source>
        <dbReference type="EMBL" id="GMT16931.1"/>
    </source>
</evidence>
<dbReference type="GO" id="GO:0003700">
    <property type="term" value="F:DNA-binding transcription factor activity"/>
    <property type="evidence" value="ECO:0007669"/>
    <property type="project" value="InterPro"/>
</dbReference>
<feature type="coiled-coil region" evidence="1">
    <location>
        <begin position="378"/>
        <end position="405"/>
    </location>
</feature>
<keyword evidence="1" id="KW-0175">Coiled coil</keyword>
<accession>A0AAV5VC12</accession>
<feature type="compositionally biased region" description="Basic and acidic residues" evidence="2">
    <location>
        <begin position="337"/>
        <end position="361"/>
    </location>
</feature>
<gene>
    <name evidence="4" type="ORF">PFISCL1PPCAC_8228</name>
</gene>
<dbReference type="InterPro" id="IPR046347">
    <property type="entry name" value="bZIP_sf"/>
</dbReference>
<dbReference type="GO" id="GO:0003677">
    <property type="term" value="F:DNA binding"/>
    <property type="evidence" value="ECO:0007669"/>
    <property type="project" value="InterPro"/>
</dbReference>
<reference evidence="4" key="1">
    <citation type="submission" date="2023-10" db="EMBL/GenBank/DDBJ databases">
        <title>Genome assembly of Pristionchus species.</title>
        <authorList>
            <person name="Yoshida K."/>
            <person name="Sommer R.J."/>
        </authorList>
    </citation>
    <scope>NUCLEOTIDE SEQUENCE</scope>
    <source>
        <strain evidence="4">RS5133</strain>
    </source>
</reference>
<dbReference type="CDD" id="cd14695">
    <property type="entry name" value="bZIP_HLF"/>
    <property type="match status" value="1"/>
</dbReference>
<sequence length="432" mass="45463">FLLQFFAKMDSPPSSLTRSLSVVVAREDDSMSSEGYSPRSRDEDYGPFYEKRRRTGIEVGAKRRGASGAEAALEQRLLALSQENERLKSRLESRTAMDSLLSGPLRNHHVMPDMPAMPAASATAGGVQALYGAPTSVITSRYGPVMGAAGPSCSTSAAAAAAAANSAANLPMLQLAQLQAAIQQQLQLPSRPLMPSTSSSSSSLLLSSSSAFQPFSVIKRSPERQSDRPMAPDSSTNDYPVLRTLGHCTDSAPSGAGPSSSRAGAAPAAASGGLLSAILSAPPRTSPHVPRSATEHWSGLASPPREHACSSSSKSDNESAASSSSLSPSGSGSSHGEGGRSGDPKRQAYMDRRRRNNEAAKRCRANRRAVFEFRSNRVQVLETENDSLRDEIVTLRREIDAYKCRLVERGIAAPASTGALVAPPSVISRAPG</sequence>
<feature type="compositionally biased region" description="Low complexity" evidence="2">
    <location>
        <begin position="251"/>
        <end position="282"/>
    </location>
</feature>
<evidence type="ECO:0000256" key="2">
    <source>
        <dbReference type="SAM" id="MobiDB-lite"/>
    </source>
</evidence>
<dbReference type="SMART" id="SM00338">
    <property type="entry name" value="BRLZ"/>
    <property type="match status" value="1"/>
</dbReference>
<comment type="caution">
    <text evidence="4">The sequence shown here is derived from an EMBL/GenBank/DDBJ whole genome shotgun (WGS) entry which is preliminary data.</text>
</comment>
<evidence type="ECO:0000313" key="5">
    <source>
        <dbReference type="Proteomes" id="UP001432322"/>
    </source>
</evidence>
<dbReference type="Proteomes" id="UP001432322">
    <property type="component" value="Unassembled WGS sequence"/>
</dbReference>
<dbReference type="Gene3D" id="1.20.5.170">
    <property type="match status" value="1"/>
</dbReference>
<dbReference type="GO" id="GO:0007623">
    <property type="term" value="P:circadian rhythm"/>
    <property type="evidence" value="ECO:0007669"/>
    <property type="project" value="TreeGrafter"/>
</dbReference>
<feature type="non-terminal residue" evidence="4">
    <location>
        <position position="432"/>
    </location>
</feature>